<name>A0A1E1MJK6_RHYSE</name>
<feature type="region of interest" description="Disordered" evidence="1">
    <location>
        <begin position="75"/>
        <end position="149"/>
    </location>
</feature>
<evidence type="ECO:0000313" key="2">
    <source>
        <dbReference type="EMBL" id="CZT49269.1"/>
    </source>
</evidence>
<evidence type="ECO:0000256" key="1">
    <source>
        <dbReference type="SAM" id="MobiDB-lite"/>
    </source>
</evidence>
<accession>A0A1E1MJK6</accession>
<dbReference type="Proteomes" id="UP000177625">
    <property type="component" value="Unassembled WGS sequence"/>
</dbReference>
<gene>
    <name evidence="2" type="ORF">RSE6_10086</name>
</gene>
<feature type="compositionally biased region" description="Basic and acidic residues" evidence="1">
    <location>
        <begin position="130"/>
        <end position="149"/>
    </location>
</feature>
<proteinExistence type="predicted"/>
<feature type="compositionally biased region" description="Basic and acidic residues" evidence="1">
    <location>
        <begin position="90"/>
        <end position="121"/>
    </location>
</feature>
<evidence type="ECO:0000313" key="3">
    <source>
        <dbReference type="Proteomes" id="UP000177625"/>
    </source>
</evidence>
<dbReference type="AlphaFoldDB" id="A0A1E1MJK6"/>
<sequence length="220" mass="24907">MASDPTFLAFLLFVGGFIHKGEKMMRCVMPRKEGRKEGKGQRVSLASRKLGSGHLYLATILPSYLSSYKKHVKTSERRTVGISTRKGSRKEREREGRFGWEEGEGGKEGRKKEGRMKEGKQGKKSQRKAKQNEKSKKQKRYTGEKDEGGEGKWRYGGRCRGVEIRGIYLLISGFLLATGSAVVQNKSLTGWISWENIYACVRRENASLRVVQTEIVGRIE</sequence>
<reference evidence="3" key="1">
    <citation type="submission" date="2016-03" db="EMBL/GenBank/DDBJ databases">
        <authorList>
            <person name="Guldener U."/>
        </authorList>
    </citation>
    <scope>NUCLEOTIDE SEQUENCE [LARGE SCALE GENOMIC DNA]</scope>
</reference>
<keyword evidence="3" id="KW-1185">Reference proteome</keyword>
<dbReference type="EMBL" id="FJVC01000374">
    <property type="protein sequence ID" value="CZT49269.1"/>
    <property type="molecule type" value="Genomic_DNA"/>
</dbReference>
<protein>
    <submittedName>
        <fullName evidence="2">Uncharacterized protein</fullName>
    </submittedName>
</protein>
<organism evidence="2 3">
    <name type="scientific">Rhynchosporium secalis</name>
    <name type="common">Barley scald fungus</name>
    <dbReference type="NCBI Taxonomy" id="38038"/>
    <lineage>
        <taxon>Eukaryota</taxon>
        <taxon>Fungi</taxon>
        <taxon>Dikarya</taxon>
        <taxon>Ascomycota</taxon>
        <taxon>Pezizomycotina</taxon>
        <taxon>Leotiomycetes</taxon>
        <taxon>Helotiales</taxon>
        <taxon>Ploettnerulaceae</taxon>
        <taxon>Rhynchosporium</taxon>
    </lineage>
</organism>